<dbReference type="Proteomes" id="UP000749559">
    <property type="component" value="Unassembled WGS sequence"/>
</dbReference>
<sequence>PITSKTPLTVDVVGHSFISRIEKGDAPTLKQEEKEIGASFHLHGWLGATVLRISNKVTTRIWQTQAKVVILQIGENDIPFPSIISKPPPPPPPPTPYQLNSPAILWTWRPMFWPSTHRYKRYTSGPFIRDTGTPPTDTFMTLH</sequence>
<organism evidence="1 2">
    <name type="scientific">Owenia fusiformis</name>
    <name type="common">Polychaete worm</name>
    <dbReference type="NCBI Taxonomy" id="6347"/>
    <lineage>
        <taxon>Eukaryota</taxon>
        <taxon>Metazoa</taxon>
        <taxon>Spiralia</taxon>
        <taxon>Lophotrochozoa</taxon>
        <taxon>Annelida</taxon>
        <taxon>Polychaeta</taxon>
        <taxon>Sedentaria</taxon>
        <taxon>Canalipalpata</taxon>
        <taxon>Sabellida</taxon>
        <taxon>Oweniida</taxon>
        <taxon>Oweniidae</taxon>
        <taxon>Owenia</taxon>
    </lineage>
</organism>
<dbReference type="AlphaFoldDB" id="A0A8J1TTX7"/>
<proteinExistence type="predicted"/>
<keyword evidence="2" id="KW-1185">Reference proteome</keyword>
<name>A0A8J1TTX7_OWEFU</name>
<evidence type="ECO:0000313" key="1">
    <source>
        <dbReference type="EMBL" id="CAH1795844.1"/>
    </source>
</evidence>
<dbReference type="EMBL" id="CAIIXF020000010">
    <property type="protein sequence ID" value="CAH1795844.1"/>
    <property type="molecule type" value="Genomic_DNA"/>
</dbReference>
<protein>
    <submittedName>
        <fullName evidence="1">Uncharacterized protein</fullName>
    </submittedName>
</protein>
<comment type="caution">
    <text evidence="1">The sequence shown here is derived from an EMBL/GenBank/DDBJ whole genome shotgun (WGS) entry which is preliminary data.</text>
</comment>
<evidence type="ECO:0000313" key="2">
    <source>
        <dbReference type="Proteomes" id="UP000749559"/>
    </source>
</evidence>
<accession>A0A8J1TTX7</accession>
<reference evidence="1" key="1">
    <citation type="submission" date="2022-03" db="EMBL/GenBank/DDBJ databases">
        <authorList>
            <person name="Martin C."/>
        </authorList>
    </citation>
    <scope>NUCLEOTIDE SEQUENCE</scope>
</reference>
<gene>
    <name evidence="1" type="ORF">OFUS_LOCUS20323</name>
</gene>
<feature type="non-terminal residue" evidence="1">
    <location>
        <position position="1"/>
    </location>
</feature>